<keyword evidence="4 11" id="KW-0138">CF(0)</keyword>
<comment type="subcellular location">
    <subcellularLocation>
        <location evidence="1 11">Mitochondrion membrane</location>
        <topology evidence="1 11">Single-pass membrane protein</topology>
    </subcellularLocation>
</comment>
<evidence type="ECO:0000256" key="9">
    <source>
        <dbReference type="ARBA" id="ARBA00023128"/>
    </source>
</evidence>
<comment type="similarity">
    <text evidence="2 11">Belongs to the ATPase protein 8 family.</text>
</comment>
<keyword evidence="10 12" id="KW-0472">Membrane</keyword>
<dbReference type="Pfam" id="PF00895">
    <property type="entry name" value="ATP-synt_8"/>
    <property type="match status" value="1"/>
</dbReference>
<dbReference type="GO" id="GO:0045259">
    <property type="term" value="C:proton-transporting ATP synthase complex"/>
    <property type="evidence" value="ECO:0007669"/>
    <property type="project" value="UniProtKB-KW"/>
</dbReference>
<dbReference type="InterPro" id="IPR001421">
    <property type="entry name" value="ATP8_metazoa"/>
</dbReference>
<accession>A0A290YWL2</accession>
<sequence length="55" mass="6410">MPQLDFVWWIINFFLVWTAILVVLTILVSNETSSNVDQLSSSPNITKNTAEWQWL</sequence>
<dbReference type="EMBL" id="MF617151">
    <property type="protein sequence ID" value="ATE50481.1"/>
    <property type="molecule type" value="Genomic_DNA"/>
</dbReference>
<evidence type="ECO:0000256" key="8">
    <source>
        <dbReference type="ARBA" id="ARBA00023065"/>
    </source>
</evidence>
<dbReference type="AlphaFoldDB" id="A0A290YWL2"/>
<evidence type="ECO:0000256" key="10">
    <source>
        <dbReference type="ARBA" id="ARBA00023136"/>
    </source>
</evidence>
<organism evidence="13">
    <name type="scientific">Encope aberrans</name>
    <dbReference type="NCBI Taxonomy" id="39301"/>
    <lineage>
        <taxon>Eukaryota</taxon>
        <taxon>Metazoa</taxon>
        <taxon>Echinodermata</taxon>
        <taxon>Eleutherozoa</taxon>
        <taxon>Echinozoa</taxon>
        <taxon>Echinoidea</taxon>
        <taxon>Euechinoidea</taxon>
        <taxon>Gnathostomata</taxon>
        <taxon>Clypeasteroida</taxon>
        <taxon>Mellitidae</taxon>
        <taxon>Encope</taxon>
    </lineage>
</organism>
<evidence type="ECO:0000256" key="2">
    <source>
        <dbReference type="ARBA" id="ARBA00008892"/>
    </source>
</evidence>
<evidence type="ECO:0000256" key="3">
    <source>
        <dbReference type="ARBA" id="ARBA00022448"/>
    </source>
</evidence>
<evidence type="ECO:0000256" key="12">
    <source>
        <dbReference type="SAM" id="Phobius"/>
    </source>
</evidence>
<evidence type="ECO:0000256" key="4">
    <source>
        <dbReference type="ARBA" id="ARBA00022547"/>
    </source>
</evidence>
<evidence type="ECO:0000256" key="7">
    <source>
        <dbReference type="ARBA" id="ARBA00022989"/>
    </source>
</evidence>
<keyword evidence="6 11" id="KW-0375">Hydrogen ion transport</keyword>
<keyword evidence="9 11" id="KW-0496">Mitochondrion</keyword>
<evidence type="ECO:0000256" key="6">
    <source>
        <dbReference type="ARBA" id="ARBA00022781"/>
    </source>
</evidence>
<dbReference type="EMBL" id="MF617150">
    <property type="protein sequence ID" value="ATE50480.1"/>
    <property type="molecule type" value="Genomic_DNA"/>
</dbReference>
<dbReference type="GO" id="GO:0015078">
    <property type="term" value="F:proton transmembrane transporter activity"/>
    <property type="evidence" value="ECO:0007669"/>
    <property type="project" value="InterPro"/>
</dbReference>
<gene>
    <name evidence="13" type="primary">ATPase8</name>
</gene>
<geneLocation type="mitochondrion" evidence="13"/>
<name>A0A290YWL2_9ECHN</name>
<feature type="transmembrane region" description="Helical" evidence="12">
    <location>
        <begin position="6"/>
        <end position="28"/>
    </location>
</feature>
<dbReference type="EMBL" id="MF617153">
    <property type="protein sequence ID" value="ATE50483.1"/>
    <property type="molecule type" value="Genomic_DNA"/>
</dbReference>
<keyword evidence="3 11" id="KW-0813">Transport</keyword>
<proteinExistence type="inferred from homology"/>
<protein>
    <recommendedName>
        <fullName evidence="11">ATP synthase complex subunit 8</fullName>
    </recommendedName>
</protein>
<keyword evidence="5 11" id="KW-0812">Transmembrane</keyword>
<evidence type="ECO:0000313" key="13">
    <source>
        <dbReference type="EMBL" id="ATE50483.1"/>
    </source>
</evidence>
<evidence type="ECO:0000256" key="11">
    <source>
        <dbReference type="RuleBase" id="RU003661"/>
    </source>
</evidence>
<evidence type="ECO:0000256" key="5">
    <source>
        <dbReference type="ARBA" id="ARBA00022692"/>
    </source>
</evidence>
<evidence type="ECO:0000256" key="1">
    <source>
        <dbReference type="ARBA" id="ARBA00004304"/>
    </source>
</evidence>
<dbReference type="GO" id="GO:0031966">
    <property type="term" value="C:mitochondrial membrane"/>
    <property type="evidence" value="ECO:0007669"/>
    <property type="project" value="UniProtKB-SubCell"/>
</dbReference>
<reference evidence="13" key="1">
    <citation type="journal article" date="2017" name="Sci. Rep.">
        <title>Phylogeography of the sand dollar genus Encope: implications regarding the Central American Isthmus and rates of molecular evolution.</title>
        <authorList>
            <person name="Coppard S.E."/>
            <person name="Lessios H.A."/>
        </authorList>
    </citation>
    <scope>NUCLEOTIDE SEQUENCE</scope>
</reference>
<keyword evidence="8 11" id="KW-0406">Ion transport</keyword>
<dbReference type="GO" id="GO:0015986">
    <property type="term" value="P:proton motive force-driven ATP synthesis"/>
    <property type="evidence" value="ECO:0007669"/>
    <property type="project" value="InterPro"/>
</dbReference>
<keyword evidence="7 12" id="KW-1133">Transmembrane helix</keyword>
<dbReference type="EMBL" id="MF617152">
    <property type="protein sequence ID" value="ATE50482.1"/>
    <property type="molecule type" value="Genomic_DNA"/>
</dbReference>